<evidence type="ECO:0000313" key="2">
    <source>
        <dbReference type="Proteomes" id="UP000245207"/>
    </source>
</evidence>
<dbReference type="EMBL" id="PKPP01004505">
    <property type="protein sequence ID" value="PWA64042.1"/>
    <property type="molecule type" value="Genomic_DNA"/>
</dbReference>
<dbReference type="OrthoDB" id="3352408at2759"/>
<dbReference type="AlphaFoldDB" id="A0A2U1MS32"/>
<comment type="caution">
    <text evidence="1">The sequence shown here is derived from an EMBL/GenBank/DDBJ whole genome shotgun (WGS) entry which is preliminary data.</text>
</comment>
<sequence length="82" mass="9334">MPSKPYSCPQLTLEVRKERHIAWEEEWLQKRVSLKTLLEMNPDTNQDPHAEVKFAIDECSEAGLKVLVITGDYKSTGEAICS</sequence>
<dbReference type="InterPro" id="IPR023214">
    <property type="entry name" value="HAD_sf"/>
</dbReference>
<organism evidence="1 2">
    <name type="scientific">Artemisia annua</name>
    <name type="common">Sweet wormwood</name>
    <dbReference type="NCBI Taxonomy" id="35608"/>
    <lineage>
        <taxon>Eukaryota</taxon>
        <taxon>Viridiplantae</taxon>
        <taxon>Streptophyta</taxon>
        <taxon>Embryophyta</taxon>
        <taxon>Tracheophyta</taxon>
        <taxon>Spermatophyta</taxon>
        <taxon>Magnoliopsida</taxon>
        <taxon>eudicotyledons</taxon>
        <taxon>Gunneridae</taxon>
        <taxon>Pentapetalae</taxon>
        <taxon>asterids</taxon>
        <taxon>campanulids</taxon>
        <taxon>Asterales</taxon>
        <taxon>Asteraceae</taxon>
        <taxon>Asteroideae</taxon>
        <taxon>Anthemideae</taxon>
        <taxon>Artemisiinae</taxon>
        <taxon>Artemisia</taxon>
    </lineage>
</organism>
<protein>
    <submittedName>
        <fullName evidence="1">Uncharacterized protein</fullName>
    </submittedName>
</protein>
<keyword evidence="2" id="KW-1185">Reference proteome</keyword>
<proteinExistence type="predicted"/>
<gene>
    <name evidence="1" type="ORF">CTI12_AA318890</name>
</gene>
<dbReference type="Proteomes" id="UP000245207">
    <property type="component" value="Unassembled WGS sequence"/>
</dbReference>
<reference evidence="1 2" key="1">
    <citation type="journal article" date="2018" name="Mol. Plant">
        <title>The genome of Artemisia annua provides insight into the evolution of Asteraceae family and artemisinin biosynthesis.</title>
        <authorList>
            <person name="Shen Q."/>
            <person name="Zhang L."/>
            <person name="Liao Z."/>
            <person name="Wang S."/>
            <person name="Yan T."/>
            <person name="Shi P."/>
            <person name="Liu M."/>
            <person name="Fu X."/>
            <person name="Pan Q."/>
            <person name="Wang Y."/>
            <person name="Lv Z."/>
            <person name="Lu X."/>
            <person name="Zhang F."/>
            <person name="Jiang W."/>
            <person name="Ma Y."/>
            <person name="Chen M."/>
            <person name="Hao X."/>
            <person name="Li L."/>
            <person name="Tang Y."/>
            <person name="Lv G."/>
            <person name="Zhou Y."/>
            <person name="Sun X."/>
            <person name="Brodelius P.E."/>
            <person name="Rose J.K.C."/>
            <person name="Tang K."/>
        </authorList>
    </citation>
    <scope>NUCLEOTIDE SEQUENCE [LARGE SCALE GENOMIC DNA]</scope>
    <source>
        <strain evidence="2">cv. Huhao1</strain>
        <tissue evidence="1">Leaf</tissue>
    </source>
</reference>
<evidence type="ECO:0000313" key="1">
    <source>
        <dbReference type="EMBL" id="PWA64042.1"/>
    </source>
</evidence>
<dbReference type="Gene3D" id="3.40.50.1000">
    <property type="entry name" value="HAD superfamily/HAD-like"/>
    <property type="match status" value="1"/>
</dbReference>
<accession>A0A2U1MS32</accession>
<name>A0A2U1MS32_ARTAN</name>